<keyword evidence="2" id="KW-0812">Transmembrane</keyword>
<reference evidence="4" key="1">
    <citation type="submission" date="2020-08" db="EMBL/GenBank/DDBJ databases">
        <title>Genome public.</title>
        <authorList>
            <person name="Liu C."/>
            <person name="Sun Q."/>
        </authorList>
    </citation>
    <scope>NUCLEOTIDE SEQUENCE</scope>
    <source>
        <strain evidence="4">NSJ-32</strain>
    </source>
</reference>
<dbReference type="InterPro" id="IPR003362">
    <property type="entry name" value="Bact_transf"/>
</dbReference>
<evidence type="ECO:0000313" key="4">
    <source>
        <dbReference type="EMBL" id="MBC8542909.1"/>
    </source>
</evidence>
<name>A0A926DT80_9FIRM</name>
<dbReference type="EMBL" id="JACRSQ010000005">
    <property type="protein sequence ID" value="MBC8542909.1"/>
    <property type="molecule type" value="Genomic_DNA"/>
</dbReference>
<dbReference type="PANTHER" id="PTHR30576">
    <property type="entry name" value="COLANIC BIOSYNTHESIS UDP-GLUCOSE LIPID CARRIER TRANSFERASE"/>
    <property type="match status" value="1"/>
</dbReference>
<accession>A0A926DT80</accession>
<evidence type="ECO:0000259" key="3">
    <source>
        <dbReference type="Pfam" id="PF02397"/>
    </source>
</evidence>
<feature type="transmembrane region" description="Helical" evidence="2">
    <location>
        <begin position="25"/>
        <end position="48"/>
    </location>
</feature>
<dbReference type="Pfam" id="PF02397">
    <property type="entry name" value="Bac_transf"/>
    <property type="match status" value="1"/>
</dbReference>
<dbReference type="GO" id="GO:0016780">
    <property type="term" value="F:phosphotransferase activity, for other substituted phosphate groups"/>
    <property type="evidence" value="ECO:0007669"/>
    <property type="project" value="TreeGrafter"/>
</dbReference>
<comment type="similarity">
    <text evidence="1">Belongs to the bacterial sugar transferase family.</text>
</comment>
<keyword evidence="2" id="KW-0472">Membrane</keyword>
<organism evidence="4 5">
    <name type="scientific">Bianquea renquensis</name>
    <dbReference type="NCBI Taxonomy" id="2763661"/>
    <lineage>
        <taxon>Bacteria</taxon>
        <taxon>Bacillati</taxon>
        <taxon>Bacillota</taxon>
        <taxon>Clostridia</taxon>
        <taxon>Eubacteriales</taxon>
        <taxon>Bianqueaceae</taxon>
        <taxon>Bianquea</taxon>
    </lineage>
</organism>
<dbReference type="Proteomes" id="UP000657006">
    <property type="component" value="Unassembled WGS sequence"/>
</dbReference>
<keyword evidence="5" id="KW-1185">Reference proteome</keyword>
<keyword evidence="2" id="KW-1133">Transmembrane helix</keyword>
<dbReference type="PANTHER" id="PTHR30576:SF10">
    <property type="entry name" value="SLL5057 PROTEIN"/>
    <property type="match status" value="1"/>
</dbReference>
<evidence type="ECO:0000256" key="2">
    <source>
        <dbReference type="SAM" id="Phobius"/>
    </source>
</evidence>
<proteinExistence type="inferred from homology"/>
<dbReference type="AlphaFoldDB" id="A0A926DT80"/>
<protein>
    <submittedName>
        <fullName evidence="4">Sugar transferase</fullName>
    </submittedName>
</protein>
<sequence length="214" mass="24813">MGLSDCREPFETKRAYQFGRRAQDILFSALALLALAPFMLLLALIIVIDSPGAGPIFVQERIGKNGKSFRFFKFRSMVPQAEEKLGELLKDNEMDGPVFKIKEDPRITRIGKFIRKTGIDELPQLLNILKGNMSLVGPRPALPREVEQYDEFDRRRLSVKPGLTCYWQIQPHRNSLSFEEWMELDQKYIRERSFWVDWKIIFGTVKAVVTMQGE</sequence>
<evidence type="ECO:0000256" key="1">
    <source>
        <dbReference type="ARBA" id="ARBA00006464"/>
    </source>
</evidence>
<gene>
    <name evidence="4" type="ORF">H8730_05055</name>
</gene>
<feature type="domain" description="Bacterial sugar transferase" evidence="3">
    <location>
        <begin position="20"/>
        <end position="209"/>
    </location>
</feature>
<keyword evidence="4" id="KW-0808">Transferase</keyword>
<evidence type="ECO:0000313" key="5">
    <source>
        <dbReference type="Proteomes" id="UP000657006"/>
    </source>
</evidence>
<comment type="caution">
    <text evidence="4">The sequence shown here is derived from an EMBL/GenBank/DDBJ whole genome shotgun (WGS) entry which is preliminary data.</text>
</comment>
<dbReference type="RefSeq" id="WP_177713594.1">
    <property type="nucleotide sequence ID" value="NZ_JACRSQ010000005.1"/>
</dbReference>